<protein>
    <submittedName>
        <fullName evidence="3">SDR family NAD(P)-dependent oxidoreductase</fullName>
    </submittedName>
</protein>
<reference evidence="3" key="1">
    <citation type="submission" date="2020-04" db="EMBL/GenBank/DDBJ databases">
        <authorList>
            <person name="Sombolestani A."/>
        </authorList>
    </citation>
    <scope>NUCLEOTIDE SEQUENCE</scope>
    <source>
        <strain evidence="3">R71697</strain>
    </source>
</reference>
<organism evidence="3 4">
    <name type="scientific">Gluconobacter japonicus</name>
    <dbReference type="NCBI Taxonomy" id="376620"/>
    <lineage>
        <taxon>Bacteria</taxon>
        <taxon>Pseudomonadati</taxon>
        <taxon>Pseudomonadota</taxon>
        <taxon>Alphaproteobacteria</taxon>
        <taxon>Acetobacterales</taxon>
        <taxon>Acetobacteraceae</taxon>
        <taxon>Gluconobacter</taxon>
    </lineage>
</organism>
<dbReference type="PANTHER" id="PTHR43574">
    <property type="entry name" value="EPIMERASE-RELATED"/>
    <property type="match status" value="1"/>
</dbReference>
<evidence type="ECO:0000313" key="3">
    <source>
        <dbReference type="EMBL" id="MBF0869911.1"/>
    </source>
</evidence>
<dbReference type="Proteomes" id="UP000661006">
    <property type="component" value="Unassembled WGS sequence"/>
</dbReference>
<dbReference type="RefSeq" id="WP_194257546.1">
    <property type="nucleotide sequence ID" value="NZ_JABCQN010000002.1"/>
</dbReference>
<dbReference type="Gene3D" id="3.40.50.720">
    <property type="entry name" value="NAD(P)-binding Rossmann-like Domain"/>
    <property type="match status" value="1"/>
</dbReference>
<evidence type="ECO:0000313" key="4">
    <source>
        <dbReference type="Proteomes" id="UP000661006"/>
    </source>
</evidence>
<sequence length="322" mass="35842">MKVLVTGAAGFIGFHVANALLARGMDVVGVDTLNSYYDRSLKEARLKQLDGQANFLFLQIDVSDRDGMTSLVAAHPDIEIVIHLAAQAGVRYSLVDPYSYVQTNVMGQVVLLEACRALKELKHFVYASSSSVYGRNRSLPFREDDRVDEPSSLYAVTKRAGELTASTYAYLYGIPQTGLRFFTVYGPWGRPDMAYYGFADAICTGKPVTLYEGANLSRDFTYIDDITAGILDIMDLPPEKGQARLLNLGGDRPEHVTALIGLLEKYLGRSARIELRKRPVADMEKTWASLEDVQALCGWTPKVSLEEGVMKFAAWYREFHKI</sequence>
<dbReference type="EMBL" id="JABCQN010000002">
    <property type="protein sequence ID" value="MBF0869911.1"/>
    <property type="molecule type" value="Genomic_DNA"/>
</dbReference>
<name>A0A9Q2FIY8_GLUJA</name>
<dbReference type="InterPro" id="IPR001509">
    <property type="entry name" value="Epimerase_deHydtase"/>
</dbReference>
<comment type="caution">
    <text evidence="3">The sequence shown here is derived from an EMBL/GenBank/DDBJ whole genome shotgun (WGS) entry which is preliminary data.</text>
</comment>
<dbReference type="GeneID" id="81473731"/>
<evidence type="ECO:0000256" key="1">
    <source>
        <dbReference type="ARBA" id="ARBA00023027"/>
    </source>
</evidence>
<dbReference type="Pfam" id="PF01370">
    <property type="entry name" value="Epimerase"/>
    <property type="match status" value="1"/>
</dbReference>
<keyword evidence="1" id="KW-0520">NAD</keyword>
<dbReference type="AlphaFoldDB" id="A0A9Q2FIY8"/>
<accession>A0A9Q2FIY8</accession>
<gene>
    <name evidence="3" type="ORF">HKD32_03415</name>
</gene>
<proteinExistence type="predicted"/>
<dbReference type="PRINTS" id="PR01713">
    <property type="entry name" value="NUCEPIMERASE"/>
</dbReference>
<reference evidence="3" key="2">
    <citation type="submission" date="2020-11" db="EMBL/GenBank/DDBJ databases">
        <title>Description of novel Gluconobacter species.</title>
        <authorList>
            <person name="Cleenwerck I."/>
            <person name="Cnockaert M."/>
            <person name="Borremans W."/>
            <person name="Wieme A.D."/>
            <person name="De Vuyst L."/>
            <person name="Vandamme P."/>
        </authorList>
    </citation>
    <scope>NUCLEOTIDE SEQUENCE</scope>
    <source>
        <strain evidence="3">R71697</strain>
    </source>
</reference>
<dbReference type="InterPro" id="IPR036291">
    <property type="entry name" value="NAD(P)-bd_dom_sf"/>
</dbReference>
<feature type="domain" description="NAD-dependent epimerase/dehydratase" evidence="2">
    <location>
        <begin position="3"/>
        <end position="249"/>
    </location>
</feature>
<evidence type="ECO:0000259" key="2">
    <source>
        <dbReference type="Pfam" id="PF01370"/>
    </source>
</evidence>
<dbReference type="SUPFAM" id="SSF51735">
    <property type="entry name" value="NAD(P)-binding Rossmann-fold domains"/>
    <property type="match status" value="1"/>
</dbReference>